<feature type="compositionally biased region" description="Polar residues" evidence="1">
    <location>
        <begin position="275"/>
        <end position="289"/>
    </location>
</feature>
<feature type="compositionally biased region" description="Polar residues" evidence="1">
    <location>
        <begin position="77"/>
        <end position="99"/>
    </location>
</feature>
<dbReference type="EMBL" id="KZ819637">
    <property type="protein sequence ID" value="PWN89649.1"/>
    <property type="molecule type" value="Genomic_DNA"/>
</dbReference>
<dbReference type="Proteomes" id="UP000245768">
    <property type="component" value="Unassembled WGS sequence"/>
</dbReference>
<organism evidence="2 3">
    <name type="scientific">Acaromyces ingoldii</name>
    <dbReference type="NCBI Taxonomy" id="215250"/>
    <lineage>
        <taxon>Eukaryota</taxon>
        <taxon>Fungi</taxon>
        <taxon>Dikarya</taxon>
        <taxon>Basidiomycota</taxon>
        <taxon>Ustilaginomycotina</taxon>
        <taxon>Exobasidiomycetes</taxon>
        <taxon>Exobasidiales</taxon>
        <taxon>Cryptobasidiaceae</taxon>
        <taxon>Acaromyces</taxon>
    </lineage>
</organism>
<accession>A0A316YKA7</accession>
<evidence type="ECO:0000313" key="2">
    <source>
        <dbReference type="EMBL" id="PWN89649.1"/>
    </source>
</evidence>
<keyword evidence="3" id="KW-1185">Reference proteome</keyword>
<reference evidence="2 3" key="1">
    <citation type="journal article" date="2018" name="Mol. Biol. Evol.">
        <title>Broad Genomic Sampling Reveals a Smut Pathogenic Ancestry of the Fungal Clade Ustilaginomycotina.</title>
        <authorList>
            <person name="Kijpornyongpan T."/>
            <person name="Mondo S.J."/>
            <person name="Barry K."/>
            <person name="Sandor L."/>
            <person name="Lee J."/>
            <person name="Lipzen A."/>
            <person name="Pangilinan J."/>
            <person name="LaButti K."/>
            <person name="Hainaut M."/>
            <person name="Henrissat B."/>
            <person name="Grigoriev I.V."/>
            <person name="Spatafora J.W."/>
            <person name="Aime M.C."/>
        </authorList>
    </citation>
    <scope>NUCLEOTIDE SEQUENCE [LARGE SCALE GENOMIC DNA]</scope>
    <source>
        <strain evidence="2 3">MCA 4198</strain>
    </source>
</reference>
<protein>
    <submittedName>
        <fullName evidence="2">Uncharacterized protein</fullName>
    </submittedName>
</protein>
<feature type="compositionally biased region" description="Polar residues" evidence="1">
    <location>
        <begin position="15"/>
        <end position="24"/>
    </location>
</feature>
<feature type="compositionally biased region" description="Polar residues" evidence="1">
    <location>
        <begin position="48"/>
        <end position="65"/>
    </location>
</feature>
<feature type="compositionally biased region" description="Polar residues" evidence="1">
    <location>
        <begin position="297"/>
        <end position="311"/>
    </location>
</feature>
<feature type="region of interest" description="Disordered" evidence="1">
    <location>
        <begin position="275"/>
        <end position="360"/>
    </location>
</feature>
<feature type="region of interest" description="Disordered" evidence="1">
    <location>
        <begin position="1"/>
        <end position="195"/>
    </location>
</feature>
<dbReference type="RefSeq" id="XP_025376847.1">
    <property type="nucleotide sequence ID" value="XM_025522221.1"/>
</dbReference>
<feature type="compositionally biased region" description="Gly residues" evidence="1">
    <location>
        <begin position="179"/>
        <end position="188"/>
    </location>
</feature>
<dbReference type="OrthoDB" id="3365763at2759"/>
<gene>
    <name evidence="2" type="ORF">FA10DRAFT_268178</name>
</gene>
<dbReference type="AlphaFoldDB" id="A0A316YKA7"/>
<feature type="compositionally biased region" description="Low complexity" evidence="1">
    <location>
        <begin position="153"/>
        <end position="165"/>
    </location>
</feature>
<sequence length="360" mass="36098">MASPTAIPHPETSSHHCASSTPSEVSGGPATLSSSSSSFSSSSYSRSPTNTSPQPLVSPIYTSAGRSAFSLPGPNSAAKSPTTTSWYSAGFSSNSQRIRSPSAAFTSASSFPASSPTQGGHPHSHLSRSVSMSSSGGGEPAIGGATMDGESGRAGSRSSSISSSSFTNEPTTPRAESFSGGGSVGMRGGHQSSLPLSSYDQIKAHRASWGNQHHGTQAWNTWASANSGRRKLSSAFTDGELASAGGGSAVMDEGGGGGVVGGGGVGRLFRKWSVGSSSAGPMTPPSSQAEMPAYATHSRSQSMAIPTSAPATGSPGLVEAEVAAAPRGRGASLSNGSQLPPKRRPSPMGERLLMGHFNAH</sequence>
<name>A0A316YKA7_9BASI</name>
<feature type="compositionally biased region" description="Low complexity" evidence="1">
    <location>
        <begin position="100"/>
        <end position="117"/>
    </location>
</feature>
<dbReference type="InParanoid" id="A0A316YKA7"/>
<evidence type="ECO:0000256" key="1">
    <source>
        <dbReference type="SAM" id="MobiDB-lite"/>
    </source>
</evidence>
<feature type="compositionally biased region" description="Low complexity" evidence="1">
    <location>
        <begin position="33"/>
        <end position="47"/>
    </location>
</feature>
<evidence type="ECO:0000313" key="3">
    <source>
        <dbReference type="Proteomes" id="UP000245768"/>
    </source>
</evidence>
<proteinExistence type="predicted"/>
<dbReference type="GeneID" id="37044137"/>